<evidence type="ECO:0000259" key="4">
    <source>
        <dbReference type="Pfam" id="PF00496"/>
    </source>
</evidence>
<reference evidence="5 6" key="1">
    <citation type="submission" date="2016-11" db="EMBL/GenBank/DDBJ databases">
        <authorList>
            <person name="Jaros S."/>
            <person name="Januszkiewicz K."/>
            <person name="Wedrychowicz H."/>
        </authorList>
    </citation>
    <scope>NUCLEOTIDE SEQUENCE [LARGE SCALE GENOMIC DNA]</scope>
    <source>
        <strain evidence="5 6">DSM 14916</strain>
    </source>
</reference>
<dbReference type="InterPro" id="IPR039424">
    <property type="entry name" value="SBP_5"/>
</dbReference>
<comment type="subcellular location">
    <subcellularLocation>
        <location evidence="1">Periplasm</location>
    </subcellularLocation>
</comment>
<dbReference type="STRING" id="198092.SAMN02745194_00314"/>
<dbReference type="SUPFAM" id="SSF53850">
    <property type="entry name" value="Periplasmic binding protein-like II"/>
    <property type="match status" value="1"/>
</dbReference>
<dbReference type="PIRSF" id="PIRSF002741">
    <property type="entry name" value="MppA"/>
    <property type="match status" value="1"/>
</dbReference>
<dbReference type="GO" id="GO:0030288">
    <property type="term" value="C:outer membrane-bounded periplasmic space"/>
    <property type="evidence" value="ECO:0007669"/>
    <property type="project" value="UniProtKB-ARBA"/>
</dbReference>
<dbReference type="CDD" id="cd08502">
    <property type="entry name" value="PBP2_NikA_DppA_OppA_like_16"/>
    <property type="match status" value="1"/>
</dbReference>
<dbReference type="Gene3D" id="3.40.190.10">
    <property type="entry name" value="Periplasmic binding protein-like II"/>
    <property type="match status" value="1"/>
</dbReference>
<dbReference type="PANTHER" id="PTHR30290:SF38">
    <property type="entry name" value="D,D-DIPEPTIDE-BINDING PERIPLASMIC PROTEIN DDPA-RELATED"/>
    <property type="match status" value="1"/>
</dbReference>
<accession>A0A1M6B080</accession>
<dbReference type="GO" id="GO:0015833">
    <property type="term" value="P:peptide transport"/>
    <property type="evidence" value="ECO:0007669"/>
    <property type="project" value="TreeGrafter"/>
</dbReference>
<feature type="domain" description="Solute-binding protein family 5" evidence="4">
    <location>
        <begin position="71"/>
        <end position="437"/>
    </location>
</feature>
<dbReference type="InterPro" id="IPR030678">
    <property type="entry name" value="Peptide/Ni-bd"/>
</dbReference>
<dbReference type="GO" id="GO:1904680">
    <property type="term" value="F:peptide transmembrane transporter activity"/>
    <property type="evidence" value="ECO:0007669"/>
    <property type="project" value="TreeGrafter"/>
</dbReference>
<sequence length="526" mass="57827">MPSRRQFLAAGLAAPLAAPRLAGAQAARVLRFVPQADLAVTDPVVTTATVTLAHGFMVYDTLYGLDADYHVQPQMVEGHVTEADGREWTLTLREGLRFHDGEPVRGRDAVASLRRWAARDAFGAELMAATDELSAPTDRTLRFRLKQPFPLLPRALGKVTAAMPAIMPERLASLDPARPVPEVIGSGPFRFLANERVSGARVAYARFDDYRPRQGGTASRTAGPKIAHFDRVEWHILPDAATAVAALQQGEVDWVEYPPNDLIPLMRRSRGITVQVTDDSSISILRFNHLQPPFNNPAIRRAMLGVLDQSAFMTAAFGEDRALWRDGVGVFLSGSPMASEVGLEALRGPRDMDKVRRDLAAASYRGEKVVVLQPNDFPILKAMSEVAVDMFTRAGMNAEAYAADWGSVVQRRNSREPVEKGGWSVFISGLSAAGLLDPVAHLGLRANGPRAWFGWPDSPELEGLRREWMAAPDTAAQKAVAERIQARFWQDLPYLPLGQYFRVTAHQSNLRDLQAGLPTFTGIRRI</sequence>
<dbReference type="PROSITE" id="PS51318">
    <property type="entry name" value="TAT"/>
    <property type="match status" value="1"/>
</dbReference>
<dbReference type="InterPro" id="IPR006311">
    <property type="entry name" value="TAT_signal"/>
</dbReference>
<proteinExistence type="inferred from homology"/>
<dbReference type="RefSeq" id="WP_073130664.1">
    <property type="nucleotide sequence ID" value="NZ_FQZF01000002.1"/>
</dbReference>
<evidence type="ECO:0000256" key="2">
    <source>
        <dbReference type="ARBA" id="ARBA00005695"/>
    </source>
</evidence>
<gene>
    <name evidence="5" type="ORF">SAMN02745194_00314</name>
</gene>
<dbReference type="Proteomes" id="UP000184387">
    <property type="component" value="Unassembled WGS sequence"/>
</dbReference>
<keyword evidence="3" id="KW-0732">Signal</keyword>
<dbReference type="Gene3D" id="3.10.105.10">
    <property type="entry name" value="Dipeptide-binding Protein, Domain 3"/>
    <property type="match status" value="1"/>
</dbReference>
<dbReference type="OrthoDB" id="7233744at2"/>
<protein>
    <submittedName>
        <fullName evidence="5">Peptide/nickel transport system substrate-binding protein</fullName>
    </submittedName>
</protein>
<evidence type="ECO:0000256" key="1">
    <source>
        <dbReference type="ARBA" id="ARBA00004418"/>
    </source>
</evidence>
<evidence type="ECO:0000256" key="3">
    <source>
        <dbReference type="ARBA" id="ARBA00022729"/>
    </source>
</evidence>
<dbReference type="Pfam" id="PF00496">
    <property type="entry name" value="SBP_bac_5"/>
    <property type="match status" value="1"/>
</dbReference>
<comment type="similarity">
    <text evidence="2">Belongs to the bacterial solute-binding protein 5 family.</text>
</comment>
<organism evidence="5 6">
    <name type="scientific">Muricoccus roseus</name>
    <dbReference type="NCBI Taxonomy" id="198092"/>
    <lineage>
        <taxon>Bacteria</taxon>
        <taxon>Pseudomonadati</taxon>
        <taxon>Pseudomonadota</taxon>
        <taxon>Alphaproteobacteria</taxon>
        <taxon>Acetobacterales</taxon>
        <taxon>Roseomonadaceae</taxon>
        <taxon>Muricoccus</taxon>
    </lineage>
</organism>
<evidence type="ECO:0000313" key="6">
    <source>
        <dbReference type="Proteomes" id="UP000184387"/>
    </source>
</evidence>
<name>A0A1M6B080_9PROT</name>
<dbReference type="GO" id="GO:0043190">
    <property type="term" value="C:ATP-binding cassette (ABC) transporter complex"/>
    <property type="evidence" value="ECO:0007669"/>
    <property type="project" value="InterPro"/>
</dbReference>
<evidence type="ECO:0000313" key="5">
    <source>
        <dbReference type="EMBL" id="SHI42101.1"/>
    </source>
</evidence>
<keyword evidence="6" id="KW-1185">Reference proteome</keyword>
<dbReference type="PANTHER" id="PTHR30290">
    <property type="entry name" value="PERIPLASMIC BINDING COMPONENT OF ABC TRANSPORTER"/>
    <property type="match status" value="1"/>
</dbReference>
<dbReference type="EMBL" id="FQZF01000002">
    <property type="protein sequence ID" value="SHI42101.1"/>
    <property type="molecule type" value="Genomic_DNA"/>
</dbReference>
<dbReference type="AlphaFoldDB" id="A0A1M6B080"/>
<dbReference type="InterPro" id="IPR000914">
    <property type="entry name" value="SBP_5_dom"/>
</dbReference>